<feature type="binding site" description="axial binding residue" evidence="2">
    <location>
        <position position="88"/>
    </location>
    <ligand>
        <name>heme c</name>
        <dbReference type="ChEBI" id="CHEBI:61717"/>
        <label>1</label>
    </ligand>
    <ligandPart>
        <name>Fe</name>
        <dbReference type="ChEBI" id="CHEBI:18248"/>
    </ligandPart>
</feature>
<dbReference type="RefSeq" id="WP_136932717.1">
    <property type="nucleotide sequence ID" value="NZ_SSMQ01000039.1"/>
</dbReference>
<feature type="binding site" description="axial binding residue" evidence="2">
    <location>
        <position position="141"/>
    </location>
    <ligand>
        <name>heme c</name>
        <dbReference type="ChEBI" id="CHEBI:61717"/>
        <label>1</label>
    </ligand>
    <ligandPart>
        <name>Fe</name>
        <dbReference type="ChEBI" id="CHEBI:18248"/>
    </ligandPart>
</feature>
<evidence type="ECO:0000313" key="5">
    <source>
        <dbReference type="Proteomes" id="UP000309215"/>
    </source>
</evidence>
<dbReference type="GO" id="GO:0009055">
    <property type="term" value="F:electron transfer activity"/>
    <property type="evidence" value="ECO:0007669"/>
    <property type="project" value="InterPro"/>
</dbReference>
<evidence type="ECO:0000313" key="4">
    <source>
        <dbReference type="EMBL" id="TKD01519.1"/>
    </source>
</evidence>
<comment type="cofactor">
    <cofactor evidence="2">
        <name>heme c</name>
        <dbReference type="ChEBI" id="CHEBI:61717"/>
    </cofactor>
    <text evidence="2">Binds 4 heme c groups covalently per monomer.</text>
</comment>
<organism evidence="4 5">
    <name type="scientific">Polyangium fumosum</name>
    <dbReference type="NCBI Taxonomy" id="889272"/>
    <lineage>
        <taxon>Bacteria</taxon>
        <taxon>Pseudomonadati</taxon>
        <taxon>Myxococcota</taxon>
        <taxon>Polyangia</taxon>
        <taxon>Polyangiales</taxon>
        <taxon>Polyangiaceae</taxon>
        <taxon>Polyangium</taxon>
    </lineage>
</organism>
<feature type="binding site" description="axial binding residue" evidence="2">
    <location>
        <position position="144"/>
    </location>
    <ligand>
        <name>heme c</name>
        <dbReference type="ChEBI" id="CHEBI:61717"/>
        <label>1</label>
    </ligand>
    <ligandPart>
        <name>Fe</name>
        <dbReference type="ChEBI" id="CHEBI:18248"/>
    </ligandPart>
</feature>
<keyword evidence="1 2" id="KW-0479">Metal-binding</keyword>
<dbReference type="InterPro" id="IPR029467">
    <property type="entry name" value="Cyt_c7-like"/>
</dbReference>
<feature type="binding site" description="axial binding residue" evidence="2">
    <location>
        <position position="59"/>
    </location>
    <ligand>
        <name>heme c</name>
        <dbReference type="ChEBI" id="CHEBI:61717"/>
        <label>1</label>
    </ligand>
    <ligandPart>
        <name>Fe</name>
        <dbReference type="ChEBI" id="CHEBI:18248"/>
    </ligandPart>
</feature>
<dbReference type="CDD" id="cd08168">
    <property type="entry name" value="Cytochrom_C3"/>
    <property type="match status" value="1"/>
</dbReference>
<dbReference type="EMBL" id="SSMQ01000039">
    <property type="protein sequence ID" value="TKD01519.1"/>
    <property type="molecule type" value="Genomic_DNA"/>
</dbReference>
<dbReference type="OrthoDB" id="9814800at2"/>
<dbReference type="SUPFAM" id="SSF48695">
    <property type="entry name" value="Multiheme cytochromes"/>
    <property type="match status" value="1"/>
</dbReference>
<dbReference type="AlphaFoldDB" id="A0A4U1J2Z9"/>
<evidence type="ECO:0000259" key="3">
    <source>
        <dbReference type="Pfam" id="PF14522"/>
    </source>
</evidence>
<feature type="binding site" description="axial binding residue" evidence="2">
    <location>
        <position position="70"/>
    </location>
    <ligand>
        <name>heme c</name>
        <dbReference type="ChEBI" id="CHEBI:61717"/>
        <label>1</label>
    </ligand>
    <ligandPart>
        <name>Fe</name>
        <dbReference type="ChEBI" id="CHEBI:18248"/>
    </ligandPart>
</feature>
<feature type="binding site" description="axial binding residue" evidence="2">
    <location>
        <position position="145"/>
    </location>
    <ligand>
        <name>heme c</name>
        <dbReference type="ChEBI" id="CHEBI:61717"/>
        <label>1</label>
    </ligand>
    <ligandPart>
        <name>Fe</name>
        <dbReference type="ChEBI" id="CHEBI:18248"/>
    </ligandPart>
</feature>
<name>A0A4U1J2Z9_9BACT</name>
<gene>
    <name evidence="4" type="ORF">E8A74_30965</name>
</gene>
<dbReference type="InterPro" id="IPR036280">
    <property type="entry name" value="Multihaem_cyt_sf"/>
</dbReference>
<dbReference type="Proteomes" id="UP000309215">
    <property type="component" value="Unassembled WGS sequence"/>
</dbReference>
<keyword evidence="2" id="KW-0408">Iron</keyword>
<dbReference type="PANTHER" id="PTHR39425">
    <property type="entry name" value="LIPOPROTEIN CYTOCHROME C"/>
    <property type="match status" value="1"/>
</dbReference>
<proteinExistence type="predicted"/>
<feature type="binding site" description="axial binding residue" evidence="2">
    <location>
        <position position="71"/>
    </location>
    <ligand>
        <name>heme c</name>
        <dbReference type="ChEBI" id="CHEBI:61717"/>
        <label>1</label>
    </ligand>
    <ligandPart>
        <name>Fe</name>
        <dbReference type="ChEBI" id="CHEBI:18248"/>
    </ligandPart>
</feature>
<dbReference type="GO" id="GO:0046872">
    <property type="term" value="F:metal ion binding"/>
    <property type="evidence" value="ECO:0007669"/>
    <property type="project" value="UniProtKB-KW"/>
</dbReference>
<evidence type="ECO:0000256" key="2">
    <source>
        <dbReference type="PIRSR" id="PIRSR602322-1"/>
    </source>
</evidence>
<dbReference type="PANTHER" id="PTHR39425:SF1">
    <property type="entry name" value="CYTOCHROME C7-LIKE DOMAIN-CONTAINING PROTEIN"/>
    <property type="match status" value="1"/>
</dbReference>
<keyword evidence="5" id="KW-1185">Reference proteome</keyword>
<dbReference type="Gene3D" id="3.90.10.10">
    <property type="entry name" value="Cytochrome C3"/>
    <property type="match status" value="2"/>
</dbReference>
<dbReference type="Pfam" id="PF14522">
    <property type="entry name" value="Cytochrome_C7"/>
    <property type="match status" value="2"/>
</dbReference>
<reference evidence="4 5" key="1">
    <citation type="submission" date="2019-04" db="EMBL/GenBank/DDBJ databases">
        <authorList>
            <person name="Li Y."/>
            <person name="Wang J."/>
        </authorList>
    </citation>
    <scope>NUCLEOTIDE SEQUENCE [LARGE SCALE GENOMIC DNA]</scope>
    <source>
        <strain evidence="4 5">DSM 14668</strain>
    </source>
</reference>
<evidence type="ECO:0000256" key="1">
    <source>
        <dbReference type="ARBA" id="ARBA00022723"/>
    </source>
</evidence>
<feature type="binding site" description="axial binding residue" evidence="2">
    <location>
        <position position="56"/>
    </location>
    <ligand>
        <name>heme c</name>
        <dbReference type="ChEBI" id="CHEBI:61717"/>
        <label>1</label>
    </ligand>
    <ligandPart>
        <name>Fe</name>
        <dbReference type="ChEBI" id="CHEBI:18248"/>
    </ligandPart>
</feature>
<accession>A0A4U1J2Z9</accession>
<dbReference type="GO" id="GO:0020037">
    <property type="term" value="F:heme binding"/>
    <property type="evidence" value="ECO:0007669"/>
    <property type="project" value="InterPro"/>
</dbReference>
<protein>
    <submittedName>
        <fullName evidence="4">Cytochrome C</fullName>
    </submittedName>
</protein>
<feature type="domain" description="Cytochrome c7-like" evidence="3">
    <location>
        <begin position="128"/>
        <end position="217"/>
    </location>
</feature>
<comment type="caution">
    <text evidence="4">The sequence shown here is derived from an EMBL/GenBank/DDBJ whole genome shotgun (WGS) entry which is preliminary data.</text>
</comment>
<sequence length="217" mass="23801">MARYLFPKWSNRVLPMVAAFVLAPLGTAAAGGLWYYGTNKHVEVGYTPTQPVDYSHKLHAGDLGIDCRYCHTAVDKSAQASVPPTETCMNCHSKVKTDSQKLLPVRESFATGNPIPWVRVHNLADYAYFNHQAHATAGVACQSCHGRVDQMIKVSQAQPLSMGWCLDCHRNPEPNLRDPKDITKMVDETVPASVANLAAPPSQRKVSPPVHCSGCHR</sequence>
<keyword evidence="2" id="KW-0349">Heme</keyword>
<dbReference type="InterPro" id="IPR002322">
    <property type="entry name" value="Cyt_c_III"/>
</dbReference>
<feature type="binding site" description="axial binding residue" evidence="2">
    <location>
        <position position="121"/>
    </location>
    <ligand>
        <name>heme c</name>
        <dbReference type="ChEBI" id="CHEBI:61717"/>
        <label>1</label>
    </ligand>
    <ligandPart>
        <name>Fe</name>
        <dbReference type="ChEBI" id="CHEBI:18248"/>
    </ligandPart>
</feature>
<feature type="domain" description="Cytochrome c7-like" evidence="3">
    <location>
        <begin position="52"/>
        <end position="100"/>
    </location>
</feature>
<dbReference type="PRINTS" id="PR00609">
    <property type="entry name" value="CYTOCHROMEC3"/>
</dbReference>
<feature type="binding site" description="covalent" evidence="2">
    <location>
        <position position="67"/>
    </location>
    <ligand>
        <name>heme c</name>
        <dbReference type="ChEBI" id="CHEBI:61717"/>
        <label>1</label>
    </ligand>
</feature>